<dbReference type="InterPro" id="IPR051681">
    <property type="entry name" value="Ser/Thr_Kinases-Pseudokinases"/>
</dbReference>
<feature type="compositionally biased region" description="Basic and acidic residues" evidence="2">
    <location>
        <begin position="406"/>
        <end position="418"/>
    </location>
</feature>
<keyword evidence="4" id="KW-0418">Kinase</keyword>
<feature type="non-terminal residue" evidence="4">
    <location>
        <position position="447"/>
    </location>
</feature>
<keyword evidence="1" id="KW-0547">Nucleotide-binding</keyword>
<dbReference type="Gene3D" id="1.10.510.10">
    <property type="entry name" value="Transferase(Phosphotransferase) domain 1"/>
    <property type="match status" value="1"/>
</dbReference>
<feature type="region of interest" description="Disordered" evidence="2">
    <location>
        <begin position="406"/>
        <end position="447"/>
    </location>
</feature>
<feature type="domain" description="Protein kinase" evidence="3">
    <location>
        <begin position="15"/>
        <end position="289"/>
    </location>
</feature>
<dbReference type="EMBL" id="CASHTH010002590">
    <property type="protein sequence ID" value="CAI8032244.1"/>
    <property type="molecule type" value="Genomic_DNA"/>
</dbReference>
<dbReference type="GO" id="GO:0004674">
    <property type="term" value="F:protein serine/threonine kinase activity"/>
    <property type="evidence" value="ECO:0007669"/>
    <property type="project" value="TreeGrafter"/>
</dbReference>
<evidence type="ECO:0000256" key="1">
    <source>
        <dbReference type="PROSITE-ProRule" id="PRU10141"/>
    </source>
</evidence>
<keyword evidence="5" id="KW-1185">Reference proteome</keyword>
<reference evidence="4" key="1">
    <citation type="submission" date="2023-03" db="EMBL/GenBank/DDBJ databases">
        <authorList>
            <person name="Steffen K."/>
            <person name="Cardenas P."/>
        </authorList>
    </citation>
    <scope>NUCLEOTIDE SEQUENCE</scope>
</reference>
<sequence length="447" mass="50521">MAERPTEFSYHNIELYKSESLGSGSYGGVYKAKCDGLLCAAKIMHPTLFDLRDPGTASYLRKFREECHLLSLARHPNVVQYLGTYTDPDTRLPVLLMELCDESLTAFLERSPGPLSYHTQVNMAHDIALALVYLHSNGLIHRDLTGNNVLMIAGIRAKITDFGMSKLATVNPRMTALTLCPGNVLYMSPEALDEAKSYTSKLDVFSFGVIVVQILTRQFPNPTDRFRLVSVPQFKEQVRVLVPDAERRQAHLRLIANSHALKPLALQCLKKMENERPSAHQLSERLSELKQSSGFTESREQAEHSSEIEQLQLQLQGQRILTNTTVARNREQITGLENVIRERDREIQDKDRQLQQKHQAMEVAIASRDQELQASEQLVSEFQQSLQLKDKTITDLQRTISDHERKIQQLKQGDRARGDQQPASAPQTAVAVDLSKKKWSEGNNAPE</sequence>
<proteinExistence type="predicted"/>
<dbReference type="Pfam" id="PF00069">
    <property type="entry name" value="Pkinase"/>
    <property type="match status" value="1"/>
</dbReference>
<dbReference type="InterPro" id="IPR017441">
    <property type="entry name" value="Protein_kinase_ATP_BS"/>
</dbReference>
<dbReference type="PANTHER" id="PTHR44329:SF289">
    <property type="entry name" value="SERINE_THREONINE-PROTEIN KINASE VIK"/>
    <property type="match status" value="1"/>
</dbReference>
<evidence type="ECO:0000256" key="2">
    <source>
        <dbReference type="SAM" id="MobiDB-lite"/>
    </source>
</evidence>
<protein>
    <submittedName>
        <fullName evidence="4">Dual specificity protein kinase shkC</fullName>
    </submittedName>
</protein>
<evidence type="ECO:0000259" key="3">
    <source>
        <dbReference type="PROSITE" id="PS50011"/>
    </source>
</evidence>
<keyword evidence="4" id="KW-0808">Transferase</keyword>
<dbReference type="PROSITE" id="PS50011">
    <property type="entry name" value="PROTEIN_KINASE_DOM"/>
    <property type="match status" value="1"/>
</dbReference>
<dbReference type="PANTHER" id="PTHR44329">
    <property type="entry name" value="SERINE/THREONINE-PROTEIN KINASE TNNI3K-RELATED"/>
    <property type="match status" value="1"/>
</dbReference>
<evidence type="ECO:0000313" key="4">
    <source>
        <dbReference type="EMBL" id="CAI8032244.1"/>
    </source>
</evidence>
<dbReference type="InterPro" id="IPR000719">
    <property type="entry name" value="Prot_kinase_dom"/>
</dbReference>
<dbReference type="PROSITE" id="PS00109">
    <property type="entry name" value="PROTEIN_KINASE_TYR"/>
    <property type="match status" value="1"/>
</dbReference>
<dbReference type="AlphaFoldDB" id="A0AA35WTI9"/>
<feature type="binding site" evidence="1">
    <location>
        <position position="42"/>
    </location>
    <ligand>
        <name>ATP</name>
        <dbReference type="ChEBI" id="CHEBI:30616"/>
    </ligand>
</feature>
<organism evidence="4 5">
    <name type="scientific">Geodia barretti</name>
    <name type="common">Barrett's horny sponge</name>
    <dbReference type="NCBI Taxonomy" id="519541"/>
    <lineage>
        <taxon>Eukaryota</taxon>
        <taxon>Metazoa</taxon>
        <taxon>Porifera</taxon>
        <taxon>Demospongiae</taxon>
        <taxon>Heteroscleromorpha</taxon>
        <taxon>Tetractinellida</taxon>
        <taxon>Astrophorina</taxon>
        <taxon>Geodiidae</taxon>
        <taxon>Geodia</taxon>
    </lineage>
</organism>
<evidence type="ECO:0000313" key="5">
    <source>
        <dbReference type="Proteomes" id="UP001174909"/>
    </source>
</evidence>
<name>A0AA35WTI9_GEOBA</name>
<accession>A0AA35WTI9</accession>
<dbReference type="PROSITE" id="PS00107">
    <property type="entry name" value="PROTEIN_KINASE_ATP"/>
    <property type="match status" value="1"/>
</dbReference>
<dbReference type="SUPFAM" id="SSF56112">
    <property type="entry name" value="Protein kinase-like (PK-like)"/>
    <property type="match status" value="1"/>
</dbReference>
<comment type="caution">
    <text evidence="4">The sequence shown here is derived from an EMBL/GenBank/DDBJ whole genome shotgun (WGS) entry which is preliminary data.</text>
</comment>
<feature type="region of interest" description="Disordered" evidence="2">
    <location>
        <begin position="277"/>
        <end position="303"/>
    </location>
</feature>
<feature type="compositionally biased region" description="Basic and acidic residues" evidence="2">
    <location>
        <begin position="277"/>
        <end position="288"/>
    </location>
</feature>
<dbReference type="InterPro" id="IPR008266">
    <property type="entry name" value="Tyr_kinase_AS"/>
</dbReference>
<gene>
    <name evidence="4" type="ORF">GBAR_LOCUS18246</name>
</gene>
<keyword evidence="1" id="KW-0067">ATP-binding</keyword>
<dbReference type="InterPro" id="IPR011009">
    <property type="entry name" value="Kinase-like_dom_sf"/>
</dbReference>
<dbReference type="Proteomes" id="UP001174909">
    <property type="component" value="Unassembled WGS sequence"/>
</dbReference>
<dbReference type="GO" id="GO:0005524">
    <property type="term" value="F:ATP binding"/>
    <property type="evidence" value="ECO:0007669"/>
    <property type="project" value="UniProtKB-UniRule"/>
</dbReference>